<dbReference type="GO" id="GO:0016874">
    <property type="term" value="F:ligase activity"/>
    <property type="evidence" value="ECO:0007669"/>
    <property type="project" value="UniProtKB-KW"/>
</dbReference>
<dbReference type="Pfam" id="PF21948">
    <property type="entry name" value="LplA-B_cat"/>
    <property type="match status" value="1"/>
</dbReference>
<evidence type="ECO:0000313" key="2">
    <source>
        <dbReference type="EMBL" id="QCC46032.1"/>
    </source>
</evidence>
<feature type="domain" description="BPL/LPL catalytic" evidence="1">
    <location>
        <begin position="30"/>
        <end position="220"/>
    </location>
</feature>
<evidence type="ECO:0000313" key="4">
    <source>
        <dbReference type="Proteomes" id="UP000296216"/>
    </source>
</evidence>
<dbReference type="AlphaFoldDB" id="A0A4D6GZ70"/>
<dbReference type="PANTHER" id="PTHR43679:SF2">
    <property type="entry name" value="OCTANOYL-[GCVH]:PROTEIN N-OCTANOYLTRANSFERASE"/>
    <property type="match status" value="1"/>
</dbReference>
<evidence type="ECO:0000259" key="1">
    <source>
        <dbReference type="PROSITE" id="PS51733"/>
    </source>
</evidence>
<geneLocation type="plasmid" evidence="2">
    <name>pHSAL1</name>
</geneLocation>
<dbReference type="InterPro" id="IPR045864">
    <property type="entry name" value="aa-tRNA-synth_II/BPL/LPL"/>
</dbReference>
<evidence type="ECO:0000313" key="3">
    <source>
        <dbReference type="EMBL" id="TYO74989.1"/>
    </source>
</evidence>
<name>A0A4D6GZ70_HALS9</name>
<reference evidence="3 5" key="2">
    <citation type="submission" date="2019-07" db="EMBL/GenBank/DDBJ databases">
        <title>Genomic Encyclopedia of Archaeal and Bacterial Type Strains, Phase II (KMG-II): from individual species to whole genera.</title>
        <authorList>
            <person name="Goeker M."/>
        </authorList>
    </citation>
    <scope>NUCLEOTIDE SEQUENCE [LARGE SCALE GENOMIC DNA]</scope>
    <source>
        <strain evidence="3 5">DSM 3754</strain>
    </source>
</reference>
<dbReference type="EMBL" id="CP038632">
    <property type="protein sequence ID" value="QCC46032.1"/>
    <property type="molecule type" value="Genomic_DNA"/>
</dbReference>
<dbReference type="PANTHER" id="PTHR43679">
    <property type="entry name" value="OCTANOYLTRANSFERASE LIPM-RELATED"/>
    <property type="match status" value="1"/>
</dbReference>
<protein>
    <submittedName>
        <fullName evidence="2">Lipoate--protein ligase domain protein</fullName>
    </submittedName>
    <submittedName>
        <fullName evidence="3">Lipoate-protein ligase A</fullName>
    </submittedName>
</protein>
<geneLocation type="plasmid" evidence="4">
    <name>phsal1</name>
</geneLocation>
<dbReference type="InterPro" id="IPR004143">
    <property type="entry name" value="BPL_LPL_catalytic"/>
</dbReference>
<reference evidence="2 4" key="1">
    <citation type="journal article" date="2019" name="Microbiol. Resour. Announc.">
        <title>The Genome Sequence of the Halobacterium salinarum Type Strain Is Closely Related to That of Laboratory Strains NRC-1 and R1.</title>
        <authorList>
            <person name="Pfeiffer F."/>
            <person name="Marchfelder A."/>
            <person name="Habermann B."/>
            <person name="Dyall-Smith M.L."/>
        </authorList>
    </citation>
    <scope>NUCLEOTIDE SEQUENCE [LARGE SCALE GENOMIC DNA]</scope>
    <source>
        <strain evidence="2">91-R6</strain>
        <strain evidence="4">ATCC 33171 / DSM 3754 / JCM 8978 / NBRC 102687 / NCIMB 764 / 91-R6</strain>
        <plasmid evidence="4">phsal1</plasmid>
    </source>
</reference>
<proteinExistence type="predicted"/>
<gene>
    <name evidence="2" type="primary">lpl2</name>
    <name evidence="3" type="ORF">APQ99_02119</name>
    <name evidence="2" type="ORF">HBSAL_12260</name>
</gene>
<keyword evidence="2" id="KW-0614">Plasmid</keyword>
<accession>A0A4D6GZ70</accession>
<dbReference type="CDD" id="cd16443">
    <property type="entry name" value="LplA"/>
    <property type="match status" value="1"/>
</dbReference>
<dbReference type="PROSITE" id="PS51733">
    <property type="entry name" value="BPL_LPL_CATALYTIC"/>
    <property type="match status" value="1"/>
</dbReference>
<dbReference type="Gene3D" id="3.30.930.10">
    <property type="entry name" value="Bira Bifunctional Protein, Domain 2"/>
    <property type="match status" value="1"/>
</dbReference>
<dbReference type="Proteomes" id="UP000323075">
    <property type="component" value="Unassembled WGS sequence"/>
</dbReference>
<dbReference type="EMBL" id="VRYN01000008">
    <property type="protein sequence ID" value="TYO74989.1"/>
    <property type="molecule type" value="Genomic_DNA"/>
</dbReference>
<keyword evidence="2" id="KW-0436">Ligase</keyword>
<organism evidence="2 4">
    <name type="scientific">Halobacterium salinarum (strain ATCC 33171 / DSM 3754 / JCM 8978 / NBRC 102687 / NCIMB 764 / 91-R6)</name>
    <dbReference type="NCBI Taxonomy" id="2597657"/>
    <lineage>
        <taxon>Archaea</taxon>
        <taxon>Methanobacteriati</taxon>
        <taxon>Methanobacteriota</taxon>
        <taxon>Stenosarchaea group</taxon>
        <taxon>Halobacteria</taxon>
        <taxon>Halobacteriales</taxon>
        <taxon>Halobacteriaceae</taxon>
        <taxon>Halobacterium</taxon>
    </lineage>
</organism>
<reference evidence="2" key="3">
    <citation type="journal article" name="MicrobiologyOpen">
        <title>Whole-genome comparison between the type strain of Halobacterium salinarum (DSM 3754(T)) and the laboratory strains R1 and NRC-1.</title>
        <authorList>
            <person name="Pfeiffer F."/>
            <person name="Losensky G."/>
            <person name="Marchfelder A."/>
            <person name="Habermann B."/>
            <person name="Dyall-Smith M."/>
        </authorList>
    </citation>
    <scope>NUCLEOTIDE SEQUENCE</scope>
    <source>
        <strain evidence="2">91-R6</strain>
    </source>
</reference>
<dbReference type="RefSeq" id="WP_012289629.1">
    <property type="nucleotide sequence ID" value="NZ_VRYN01000008.1"/>
</dbReference>
<sequence length="248" mass="27056">MTLRVITDGTYSEPVQQALERVLADKVAAGDIGPTLRVWYRDAPAVPIGRFQSYEDEVATDYVERHDIDVVRRATGGGAMYVEPGAVLTYSLYLPPEDVPDDVADSYVYLDQWAIDALQAVGIDASYEPLNDIVHADGKLGGAAQLRTDGAVLHHTTMSYDLDIERMLRVLRIGEEKLSDKAVASAEKRVAVMTDHTDASRATIVDALVAAIGDTFETRRGSLSAATREAARTLAAEQFDTAAWTRKL</sequence>
<evidence type="ECO:0000313" key="5">
    <source>
        <dbReference type="Proteomes" id="UP000323075"/>
    </source>
</evidence>
<dbReference type="SUPFAM" id="SSF55681">
    <property type="entry name" value="Class II aaRS and biotin synthetases"/>
    <property type="match status" value="1"/>
</dbReference>
<dbReference type="GeneID" id="68695208"/>
<dbReference type="Proteomes" id="UP000296216">
    <property type="component" value="Plasmid pHSAL1"/>
</dbReference>
<dbReference type="InterPro" id="IPR050664">
    <property type="entry name" value="Octanoyltrans_LipM/LipL"/>
</dbReference>